<evidence type="ECO:0000256" key="1">
    <source>
        <dbReference type="ARBA" id="ARBA00006484"/>
    </source>
</evidence>
<dbReference type="PANTHER" id="PTHR44196">
    <property type="entry name" value="DEHYDROGENASE/REDUCTASE SDR FAMILY MEMBER 7B"/>
    <property type="match status" value="1"/>
</dbReference>
<comment type="similarity">
    <text evidence="1">Belongs to the short-chain dehydrogenases/reductases (SDR) family.</text>
</comment>
<dbReference type="PANTHER" id="PTHR44196:SF4">
    <property type="entry name" value="SHORT CHAIN DEHYDROGENASE"/>
    <property type="match status" value="1"/>
</dbReference>
<dbReference type="CDD" id="cd05233">
    <property type="entry name" value="SDR_c"/>
    <property type="match status" value="1"/>
</dbReference>
<evidence type="ECO:0000256" key="2">
    <source>
        <dbReference type="ARBA" id="ARBA00023002"/>
    </source>
</evidence>
<evidence type="ECO:0000313" key="3">
    <source>
        <dbReference type="EMBL" id="GEQ96853.1"/>
    </source>
</evidence>
<dbReference type="AlphaFoldDB" id="A0A5A7MYK5"/>
<evidence type="ECO:0000313" key="6">
    <source>
        <dbReference type="Proteomes" id="UP000325187"/>
    </source>
</evidence>
<dbReference type="PRINTS" id="PR00081">
    <property type="entry name" value="GDHRDH"/>
</dbReference>
<dbReference type="InterPro" id="IPR002347">
    <property type="entry name" value="SDR_fam"/>
</dbReference>
<evidence type="ECO:0000313" key="5">
    <source>
        <dbReference type="Proteomes" id="UP000322084"/>
    </source>
</evidence>
<dbReference type="Pfam" id="PF00106">
    <property type="entry name" value="adh_short"/>
    <property type="match status" value="1"/>
</dbReference>
<gene>
    <name evidence="3" type="ORF">JCM17844_04900</name>
    <name evidence="4" type="ORF">JCM17845_17740</name>
</gene>
<name>A0A5A7MYK5_9PROT</name>
<dbReference type="GO" id="GO:0016491">
    <property type="term" value="F:oxidoreductase activity"/>
    <property type="evidence" value="ECO:0007669"/>
    <property type="project" value="UniProtKB-KW"/>
</dbReference>
<dbReference type="RefSeq" id="WP_210431185.1">
    <property type="nucleotide sequence ID" value="NZ_BKCL01000001.1"/>
</dbReference>
<dbReference type="EMBL" id="BKCL01000001">
    <property type="protein sequence ID" value="GEQ96853.1"/>
    <property type="molecule type" value="Genomic_DNA"/>
</dbReference>
<protein>
    <submittedName>
        <fullName evidence="4">Oxidoreductase</fullName>
    </submittedName>
</protein>
<dbReference type="SUPFAM" id="SSF51735">
    <property type="entry name" value="NAD(P)-binding Rossmann-fold domains"/>
    <property type="match status" value="1"/>
</dbReference>
<organism evidence="4 6">
    <name type="scientific">Iodidimonas gelatinilytica</name>
    <dbReference type="NCBI Taxonomy" id="1236966"/>
    <lineage>
        <taxon>Bacteria</taxon>
        <taxon>Pseudomonadati</taxon>
        <taxon>Pseudomonadota</taxon>
        <taxon>Alphaproteobacteria</taxon>
        <taxon>Iodidimonadales</taxon>
        <taxon>Iodidimonadaceae</taxon>
        <taxon>Iodidimonas</taxon>
    </lineage>
</organism>
<keyword evidence="2" id="KW-0560">Oxidoreductase</keyword>
<evidence type="ECO:0000313" key="4">
    <source>
        <dbReference type="EMBL" id="GER01151.1"/>
    </source>
</evidence>
<keyword evidence="6" id="KW-1185">Reference proteome</keyword>
<accession>A0A5A7MNX7</accession>
<dbReference type="Proteomes" id="UP000325187">
    <property type="component" value="Unassembled WGS sequence"/>
</dbReference>
<dbReference type="Gene3D" id="3.40.50.720">
    <property type="entry name" value="NAD(P)-binding Rossmann-like Domain"/>
    <property type="match status" value="1"/>
</dbReference>
<proteinExistence type="inferred from homology"/>
<reference evidence="5 6" key="1">
    <citation type="submission" date="2019-09" db="EMBL/GenBank/DDBJ databases">
        <title>NBRP : Genome information of microbial organism related human and environment.</title>
        <authorList>
            <person name="Hattori M."/>
            <person name="Oshima K."/>
            <person name="Inaba H."/>
            <person name="Suda W."/>
            <person name="Sakamoto M."/>
            <person name="Iino T."/>
            <person name="Kitahara M."/>
            <person name="Oshida Y."/>
            <person name="Iida T."/>
            <person name="Kudo T."/>
            <person name="Itoh T."/>
            <person name="Ohkuma M."/>
        </authorList>
    </citation>
    <scope>NUCLEOTIDE SEQUENCE [LARGE SCALE GENOMIC DNA]</scope>
    <source>
        <strain evidence="3 5">Hi-2</strain>
        <strain evidence="4 6">Mie-1</strain>
    </source>
</reference>
<comment type="caution">
    <text evidence="4">The sequence shown here is derived from an EMBL/GenBank/DDBJ whole genome shotgun (WGS) entry which is preliminary data.</text>
</comment>
<dbReference type="Proteomes" id="UP000322084">
    <property type="component" value="Unassembled WGS sequence"/>
</dbReference>
<accession>A0A5A7MYK5</accession>
<sequence length="242" mass="25895">MGRLTGRLAVVTGASRGIGYAVAKALASEGAHIIAIARPRSVGALEELDDDIRALGGETTLTPVDLTDYDAIDRLGAAIYERWGKLDILVGNAGLLGSLSPLGHLDIKEWDKVMAVNVTANWRLIRSLDPLLRQSDAGRALFVTSGAAHKAVPYWGLYATSKAALEKMAEIYAAECAKTNVRVNLINPGPIRTGMRAKAFPGEDPDLLAKPADIAPLFVEMACPDYTKNGTIVHYKDWAKAS</sequence>
<dbReference type="GO" id="GO:0016020">
    <property type="term" value="C:membrane"/>
    <property type="evidence" value="ECO:0007669"/>
    <property type="project" value="TreeGrafter"/>
</dbReference>
<dbReference type="EMBL" id="BKCM01000008">
    <property type="protein sequence ID" value="GER01151.1"/>
    <property type="molecule type" value="Genomic_DNA"/>
</dbReference>
<dbReference type="InterPro" id="IPR036291">
    <property type="entry name" value="NAD(P)-bd_dom_sf"/>
</dbReference>